<evidence type="ECO:0000256" key="2">
    <source>
        <dbReference type="SAM" id="SignalP"/>
    </source>
</evidence>
<evidence type="ECO:0000256" key="1">
    <source>
        <dbReference type="SAM" id="MobiDB-lite"/>
    </source>
</evidence>
<name>A0A7S2XLC9_9STRA</name>
<dbReference type="AlphaFoldDB" id="A0A7S2XLC9"/>
<keyword evidence="2" id="KW-0732">Signal</keyword>
<dbReference type="EMBL" id="HBHQ01010040">
    <property type="protein sequence ID" value="CAD9814927.1"/>
    <property type="molecule type" value="Transcribed_RNA"/>
</dbReference>
<feature type="region of interest" description="Disordered" evidence="1">
    <location>
        <begin position="18"/>
        <end position="113"/>
    </location>
</feature>
<evidence type="ECO:0000313" key="3">
    <source>
        <dbReference type="EMBL" id="CAD9814927.1"/>
    </source>
</evidence>
<accession>A0A7S2XLC9</accession>
<sequence>MKLSTIFILLFVAASLQDAAADSTGKKSSTRLIRGQKKRERELEIEDDACDEGKGKGKGKAGEKRNLSSAKHSKMGKSKGKSCASETGTEIDTEPQGDQPIQAADKIRLSNDK</sequence>
<reference evidence="3" key="1">
    <citation type="submission" date="2021-01" db="EMBL/GenBank/DDBJ databases">
        <authorList>
            <person name="Corre E."/>
            <person name="Pelletier E."/>
            <person name="Niang G."/>
            <person name="Scheremetjew M."/>
            <person name="Finn R."/>
            <person name="Kale V."/>
            <person name="Holt S."/>
            <person name="Cochrane G."/>
            <person name="Meng A."/>
            <person name="Brown T."/>
            <person name="Cohen L."/>
        </authorList>
    </citation>
    <scope>NUCLEOTIDE SEQUENCE</scope>
    <source>
        <strain evidence="3">CCMP2084</strain>
    </source>
</reference>
<feature type="compositionally biased region" description="Basic residues" evidence="1">
    <location>
        <begin position="71"/>
        <end position="80"/>
    </location>
</feature>
<organism evidence="3">
    <name type="scientific">Attheya septentrionalis</name>
    <dbReference type="NCBI Taxonomy" id="420275"/>
    <lineage>
        <taxon>Eukaryota</taxon>
        <taxon>Sar</taxon>
        <taxon>Stramenopiles</taxon>
        <taxon>Ochrophyta</taxon>
        <taxon>Bacillariophyta</taxon>
        <taxon>Coscinodiscophyceae</taxon>
        <taxon>Chaetocerotophycidae</taxon>
        <taxon>Chaetocerotales</taxon>
        <taxon>Attheyaceae</taxon>
        <taxon>Attheya</taxon>
    </lineage>
</organism>
<gene>
    <name evidence="3" type="ORF">ASEP1449_LOCUS6753</name>
</gene>
<protein>
    <submittedName>
        <fullName evidence="3">Uncharacterized protein</fullName>
    </submittedName>
</protein>
<feature type="signal peptide" evidence="2">
    <location>
        <begin position="1"/>
        <end position="21"/>
    </location>
</feature>
<feature type="chain" id="PRO_5031244982" evidence="2">
    <location>
        <begin position="22"/>
        <end position="113"/>
    </location>
</feature>
<proteinExistence type="predicted"/>
<feature type="compositionally biased region" description="Basic and acidic residues" evidence="1">
    <location>
        <begin position="51"/>
        <end position="66"/>
    </location>
</feature>